<evidence type="ECO:0000313" key="4">
    <source>
        <dbReference type="EMBL" id="NXO79316.1"/>
    </source>
</evidence>
<dbReference type="InterPro" id="IPR013761">
    <property type="entry name" value="SAM/pointed_sf"/>
</dbReference>
<dbReference type="EMBL" id="VXBS01003803">
    <property type="protein sequence ID" value="NXO79316.1"/>
    <property type="molecule type" value="Genomic_DNA"/>
</dbReference>
<keyword evidence="1" id="KW-0597">Phosphoprotein</keyword>
<dbReference type="InterPro" id="IPR001660">
    <property type="entry name" value="SAM"/>
</dbReference>
<keyword evidence="5" id="KW-1185">Reference proteome</keyword>
<dbReference type="InterPro" id="IPR000198">
    <property type="entry name" value="RhoGAP_dom"/>
</dbReference>
<gene>
    <name evidence="4" type="primary">Dlc1_1</name>
    <name evidence="4" type="ORF">SITEUR_R08619</name>
</gene>
<evidence type="ECO:0000256" key="1">
    <source>
        <dbReference type="ARBA" id="ARBA00022553"/>
    </source>
</evidence>
<dbReference type="InterPro" id="IPR008936">
    <property type="entry name" value="Rho_GTPase_activation_prot"/>
</dbReference>
<dbReference type="Pfam" id="PF00620">
    <property type="entry name" value="RhoGAP"/>
    <property type="match status" value="1"/>
</dbReference>
<dbReference type="FunFam" id="1.10.555.10:FF:000007">
    <property type="entry name" value="rho GTPase-activating protein 7 isoform X2"/>
    <property type="match status" value="1"/>
</dbReference>
<dbReference type="SMART" id="SM00324">
    <property type="entry name" value="RhoGAP"/>
    <property type="match status" value="1"/>
</dbReference>
<protein>
    <submittedName>
        <fullName evidence="4">RHG07 protein</fullName>
    </submittedName>
</protein>
<dbReference type="PANTHER" id="PTHR12659">
    <property type="entry name" value="RHO-TYPE GTPASE ACTIVATING PROTEIN"/>
    <property type="match status" value="1"/>
</dbReference>
<sequence length="814" mass="90609">VLIAEIEAREACDWLRAAGFPQYAQLFEDMQFPIDVKTVRRDHEFLDGDAIESLFRRLNTLNKYASMKVEISRDRKRSDDSEDDEPCAISDRWAYERCSQRWSRIESRASLPAEEGAGASTPGSPVLKVINNKDSVLLDHGEKHDVSSIHSTSSADSDIVNSQKPFEDVETSTSSSRCSSVKVPSLDSAVSCSPPPSEFLNITSEEKLLDKSPSKKRKSLLKKMEKLHLRSCNLRSGQSKAKPIISEPVLLEGLNEEKMKMLNCVNISDLSGIRTKNNSSFSPRSCNSSNQSVNSSTGSTPSPVIKPGSPCEGRGTYAEHMDSSKLLLGNDLSQQNLKNDTTLQKNQLFQIPQGHKPGTFPTVLTDSCLSAADSSSVNWRTGSFHGCRGRSGSQEPRSALPGRDNRLSVYDNMPNPDLQRLQDPQIGDDDVFSELNSVIADVNGLKKLVDQWTEKLSDDGDSDFTSDLTSLYPPSPKESSLETEGSEDKTAGEAEGESSFLGSSQMQVENRDGGNGPKLKQYLPPRHGKPHWSVEESVNLESLSLQTDGQSAAQLARTQKLALLKLTALMDRYSPSSKQGWNWTIPKFIKKPKASDYKDKNVFGVPLLLNVQRTSHPLPNGILQALEYLRSHFLDQVGLFRKSGVKSRILSLREMNETNPNNVCYEGQSAFDVADMVKQYFRDLPEPIFTSRLCESFLHIYQYVPKDQQFQAVQAAILLLPKENREALKILLFFLRDVVAFVEENQMTPTNIAVCLAPSLFHLNTLRRDSSSSTRSSQRKCSLGKPDQRELNENLAATQGLAHMIMECNRLFQV</sequence>
<feature type="compositionally biased region" description="Low complexity" evidence="2">
    <location>
        <begin position="278"/>
        <end position="299"/>
    </location>
</feature>
<feature type="region of interest" description="Disordered" evidence="2">
    <location>
        <begin position="143"/>
        <end position="178"/>
    </location>
</feature>
<dbReference type="CDD" id="cd09538">
    <property type="entry name" value="SAM_DLC1_2-like"/>
    <property type="match status" value="1"/>
</dbReference>
<dbReference type="SUPFAM" id="SSF48350">
    <property type="entry name" value="GTPase activation domain, GAP"/>
    <property type="match status" value="1"/>
</dbReference>
<dbReference type="GO" id="GO:0035023">
    <property type="term" value="P:regulation of Rho protein signal transduction"/>
    <property type="evidence" value="ECO:0007669"/>
    <property type="project" value="TreeGrafter"/>
</dbReference>
<dbReference type="Proteomes" id="UP000583915">
    <property type="component" value="Unassembled WGS sequence"/>
</dbReference>
<feature type="region of interest" description="Disordered" evidence="2">
    <location>
        <begin position="385"/>
        <end position="406"/>
    </location>
</feature>
<dbReference type="Pfam" id="PF07647">
    <property type="entry name" value="SAM_2"/>
    <property type="match status" value="1"/>
</dbReference>
<dbReference type="GO" id="GO:0007165">
    <property type="term" value="P:signal transduction"/>
    <property type="evidence" value="ECO:0007669"/>
    <property type="project" value="InterPro"/>
</dbReference>
<evidence type="ECO:0000259" key="3">
    <source>
        <dbReference type="PROSITE" id="PS50238"/>
    </source>
</evidence>
<feature type="compositionally biased region" description="Low complexity" evidence="2">
    <location>
        <begin position="148"/>
        <end position="158"/>
    </location>
</feature>
<dbReference type="GO" id="GO:0030036">
    <property type="term" value="P:actin cytoskeleton organization"/>
    <property type="evidence" value="ECO:0007669"/>
    <property type="project" value="TreeGrafter"/>
</dbReference>
<feature type="non-terminal residue" evidence="4">
    <location>
        <position position="1"/>
    </location>
</feature>
<evidence type="ECO:0000313" key="5">
    <source>
        <dbReference type="Proteomes" id="UP000583915"/>
    </source>
</evidence>
<feature type="region of interest" description="Disordered" evidence="2">
    <location>
        <begin position="456"/>
        <end position="528"/>
    </location>
</feature>
<dbReference type="SUPFAM" id="SSF47769">
    <property type="entry name" value="SAM/Pointed domain"/>
    <property type="match status" value="1"/>
</dbReference>
<organism evidence="4 5">
    <name type="scientific">Sitta europaea</name>
    <name type="common">Eurasian nuthatch</name>
    <dbReference type="NCBI Taxonomy" id="50251"/>
    <lineage>
        <taxon>Eukaryota</taxon>
        <taxon>Metazoa</taxon>
        <taxon>Chordata</taxon>
        <taxon>Craniata</taxon>
        <taxon>Vertebrata</taxon>
        <taxon>Euteleostomi</taxon>
        <taxon>Archelosauria</taxon>
        <taxon>Archosauria</taxon>
        <taxon>Dinosauria</taxon>
        <taxon>Saurischia</taxon>
        <taxon>Theropoda</taxon>
        <taxon>Coelurosauria</taxon>
        <taxon>Aves</taxon>
        <taxon>Neognathae</taxon>
        <taxon>Neoaves</taxon>
        <taxon>Telluraves</taxon>
        <taxon>Australaves</taxon>
        <taxon>Passeriformes</taxon>
        <taxon>Sittidae</taxon>
        <taxon>Sitta</taxon>
    </lineage>
</organism>
<dbReference type="GO" id="GO:0005096">
    <property type="term" value="F:GTPase activator activity"/>
    <property type="evidence" value="ECO:0007669"/>
    <property type="project" value="TreeGrafter"/>
</dbReference>
<dbReference type="Gene3D" id="1.10.555.10">
    <property type="entry name" value="Rho GTPase activation protein"/>
    <property type="match status" value="1"/>
</dbReference>
<dbReference type="PANTHER" id="PTHR12659:SF4">
    <property type="entry name" value="RHO-GAP DOMAIN-CONTAINING PROTEIN"/>
    <property type="match status" value="1"/>
</dbReference>
<dbReference type="Gene3D" id="1.10.287.2070">
    <property type="match status" value="1"/>
</dbReference>
<proteinExistence type="predicted"/>
<feature type="domain" description="Rho-GAP" evidence="3">
    <location>
        <begin position="605"/>
        <end position="812"/>
    </location>
</feature>
<reference evidence="4 5" key="1">
    <citation type="submission" date="2019-09" db="EMBL/GenBank/DDBJ databases">
        <title>Bird 10,000 Genomes (B10K) Project - Family phase.</title>
        <authorList>
            <person name="Zhang G."/>
        </authorList>
    </citation>
    <scope>NUCLEOTIDE SEQUENCE [LARGE SCALE GENOMIC DNA]</scope>
    <source>
        <strain evidence="4">B10K-DU-002-25</strain>
        <tissue evidence="4">Muscle</tissue>
    </source>
</reference>
<dbReference type="PROSITE" id="PS50238">
    <property type="entry name" value="RHOGAP"/>
    <property type="match status" value="1"/>
</dbReference>
<accession>A0A7L1V241</accession>
<dbReference type="AlphaFoldDB" id="A0A7L1V241"/>
<evidence type="ECO:0000256" key="2">
    <source>
        <dbReference type="SAM" id="MobiDB-lite"/>
    </source>
</evidence>
<feature type="non-terminal residue" evidence="4">
    <location>
        <position position="814"/>
    </location>
</feature>
<dbReference type="CDD" id="cd04375">
    <property type="entry name" value="RhoGAP_DLC1"/>
    <property type="match status" value="1"/>
</dbReference>
<name>A0A7L1V241_SITEU</name>
<feature type="region of interest" description="Disordered" evidence="2">
    <location>
        <begin position="278"/>
        <end position="317"/>
    </location>
</feature>
<comment type="caution">
    <text evidence="4">The sequence shown here is derived from an EMBL/GenBank/DDBJ whole genome shotgun (WGS) entry which is preliminary data.</text>
</comment>